<accession>A0A8S3YLG4</accession>
<protein>
    <recommendedName>
        <fullName evidence="2">Temptin Cys/Cys disulfide domain-containing protein</fullName>
    </recommendedName>
</protein>
<dbReference type="Pfam" id="PF24784">
    <property type="entry name" value="Temptin_C"/>
    <property type="match status" value="1"/>
</dbReference>
<comment type="caution">
    <text evidence="3">The sequence shown here is derived from an EMBL/GenBank/DDBJ whole genome shotgun (WGS) entry which is preliminary data.</text>
</comment>
<proteinExistence type="predicted"/>
<feature type="domain" description="Temptin Cys/Cys disulfide" evidence="2">
    <location>
        <begin position="12"/>
        <end position="48"/>
    </location>
</feature>
<dbReference type="InterPro" id="IPR057626">
    <property type="entry name" value="S-S_Temptin"/>
</dbReference>
<evidence type="ECO:0000313" key="4">
    <source>
        <dbReference type="Proteomes" id="UP000678393"/>
    </source>
</evidence>
<reference evidence="3" key="1">
    <citation type="submission" date="2021-04" db="EMBL/GenBank/DDBJ databases">
        <authorList>
            <consortium name="Molecular Ecology Group"/>
        </authorList>
    </citation>
    <scope>NUCLEOTIDE SEQUENCE</scope>
</reference>
<keyword evidence="4" id="KW-1185">Reference proteome</keyword>
<sequence>AASLCLLVSMCQSYSLYQEQIPNGNKVPHPCKKNYRWPGVGHNNSSRRRGQKPVWSGLSGSWFQVDGSIVPDGLRRRRQNKRTGTGRSQLCLGPRQVPTEKLVVSPTQ</sequence>
<gene>
    <name evidence="3" type="ORF">CUNI_LOCUS1478</name>
</gene>
<feature type="region of interest" description="Disordered" evidence="1">
    <location>
        <begin position="73"/>
        <end position="92"/>
    </location>
</feature>
<evidence type="ECO:0000256" key="1">
    <source>
        <dbReference type="SAM" id="MobiDB-lite"/>
    </source>
</evidence>
<dbReference type="AlphaFoldDB" id="A0A8S3YLG4"/>
<dbReference type="OrthoDB" id="129121at2759"/>
<dbReference type="EMBL" id="CAJHNH020000182">
    <property type="protein sequence ID" value="CAG5115920.1"/>
    <property type="molecule type" value="Genomic_DNA"/>
</dbReference>
<feature type="non-terminal residue" evidence="3">
    <location>
        <position position="1"/>
    </location>
</feature>
<evidence type="ECO:0000313" key="3">
    <source>
        <dbReference type="EMBL" id="CAG5115920.1"/>
    </source>
</evidence>
<organism evidence="3 4">
    <name type="scientific">Candidula unifasciata</name>
    <dbReference type="NCBI Taxonomy" id="100452"/>
    <lineage>
        <taxon>Eukaryota</taxon>
        <taxon>Metazoa</taxon>
        <taxon>Spiralia</taxon>
        <taxon>Lophotrochozoa</taxon>
        <taxon>Mollusca</taxon>
        <taxon>Gastropoda</taxon>
        <taxon>Heterobranchia</taxon>
        <taxon>Euthyneura</taxon>
        <taxon>Panpulmonata</taxon>
        <taxon>Eupulmonata</taxon>
        <taxon>Stylommatophora</taxon>
        <taxon>Helicina</taxon>
        <taxon>Helicoidea</taxon>
        <taxon>Geomitridae</taxon>
        <taxon>Candidula</taxon>
    </lineage>
</organism>
<feature type="non-terminal residue" evidence="3">
    <location>
        <position position="108"/>
    </location>
</feature>
<name>A0A8S3YLG4_9EUPU</name>
<evidence type="ECO:0000259" key="2">
    <source>
        <dbReference type="Pfam" id="PF24784"/>
    </source>
</evidence>
<dbReference type="Proteomes" id="UP000678393">
    <property type="component" value="Unassembled WGS sequence"/>
</dbReference>